<dbReference type="RefSeq" id="WP_209796770.1">
    <property type="nucleotide sequence ID" value="NZ_JAGGJZ010000003.1"/>
</dbReference>
<keyword evidence="2" id="KW-1185">Reference proteome</keyword>
<protein>
    <submittedName>
        <fullName evidence="1">Uncharacterized protein</fullName>
    </submittedName>
</protein>
<reference evidence="1 2" key="1">
    <citation type="submission" date="2021-03" db="EMBL/GenBank/DDBJ databases">
        <title>Genomic Encyclopedia of Type Strains, Phase IV (KMG-IV): sequencing the most valuable type-strain genomes for metagenomic binning, comparative biology and taxonomic classification.</title>
        <authorList>
            <person name="Goeker M."/>
        </authorList>
    </citation>
    <scope>NUCLEOTIDE SEQUENCE [LARGE SCALE GENOMIC DNA]</scope>
    <source>
        <strain evidence="1 2">DSM 3984</strain>
    </source>
</reference>
<name>A0ABS4F0X4_9CLOT</name>
<evidence type="ECO:0000313" key="1">
    <source>
        <dbReference type="EMBL" id="MBP1889887.1"/>
    </source>
</evidence>
<proteinExistence type="predicted"/>
<accession>A0ABS4F0X4</accession>
<evidence type="ECO:0000313" key="2">
    <source>
        <dbReference type="Proteomes" id="UP000783390"/>
    </source>
</evidence>
<dbReference type="EMBL" id="JAGGJZ010000003">
    <property type="protein sequence ID" value="MBP1889887.1"/>
    <property type="molecule type" value="Genomic_DNA"/>
</dbReference>
<dbReference type="Proteomes" id="UP000783390">
    <property type="component" value="Unassembled WGS sequence"/>
</dbReference>
<sequence length="311" mass="37179">MSFNYNLYAEKRIDDAECYIDIKGKDIRLAVQKMNNLYSLISIARISLEYSNKKCYSKNDENSNFVRYVHIKNAILNLNSIYDVSLQVIWFLYRVWNKYDILEFSCEDRKKAKKIKRNGEFWIDNAENLCSYKYIIKYLKNSEIKEENELGDLLEEFKDKFLFNNKKKFTVRALCNFIKHKGDILVKELNKGTKLEIQSNIKIGRDVDILLKCNNDEFPKIKIKKFESILVDIIYSNNAKSEENFYGKDLIRRIYTLDEIILECNKYLENFYDIYDKNVKILSKHLIRNPFFRESKVGKSINVNIDKYFLD</sequence>
<gene>
    <name evidence="1" type="ORF">J2Z53_001470</name>
</gene>
<comment type="caution">
    <text evidence="1">The sequence shown here is derived from an EMBL/GenBank/DDBJ whole genome shotgun (WGS) entry which is preliminary data.</text>
</comment>
<organism evidence="1 2">
    <name type="scientific">Clostridium moniliforme</name>
    <dbReference type="NCBI Taxonomy" id="39489"/>
    <lineage>
        <taxon>Bacteria</taxon>
        <taxon>Bacillati</taxon>
        <taxon>Bacillota</taxon>
        <taxon>Clostridia</taxon>
        <taxon>Eubacteriales</taxon>
        <taxon>Clostridiaceae</taxon>
        <taxon>Clostridium</taxon>
    </lineage>
</organism>